<dbReference type="GO" id="GO:0016614">
    <property type="term" value="F:oxidoreductase activity, acting on CH-OH group of donors"/>
    <property type="evidence" value="ECO:0007669"/>
    <property type="project" value="InterPro"/>
</dbReference>
<dbReference type="Pfam" id="PF05199">
    <property type="entry name" value="GMC_oxred_C"/>
    <property type="match status" value="1"/>
</dbReference>
<dbReference type="PIRSF" id="PIRSF000137">
    <property type="entry name" value="Alcohol_oxidase"/>
    <property type="match status" value="1"/>
</dbReference>
<dbReference type="Proteomes" id="UP000094527">
    <property type="component" value="Unassembled WGS sequence"/>
</dbReference>
<evidence type="ECO:0000256" key="1">
    <source>
        <dbReference type="ARBA" id="ARBA00001974"/>
    </source>
</evidence>
<evidence type="ECO:0000259" key="8">
    <source>
        <dbReference type="PROSITE" id="PS00624"/>
    </source>
</evidence>
<keyword evidence="10" id="KW-1185">Reference proteome</keyword>
<evidence type="ECO:0000313" key="10">
    <source>
        <dbReference type="Proteomes" id="UP000094527"/>
    </source>
</evidence>
<evidence type="ECO:0000259" key="7">
    <source>
        <dbReference type="PROSITE" id="PS00623"/>
    </source>
</evidence>
<evidence type="ECO:0000256" key="5">
    <source>
        <dbReference type="PIRSR" id="PIRSR000137-2"/>
    </source>
</evidence>
<evidence type="ECO:0000256" key="4">
    <source>
        <dbReference type="ARBA" id="ARBA00022827"/>
    </source>
</evidence>
<feature type="domain" description="Glucose-methanol-choline oxidoreductase N-terminal" evidence="8">
    <location>
        <begin position="253"/>
        <end position="267"/>
    </location>
</feature>
<evidence type="ECO:0000313" key="9">
    <source>
        <dbReference type="EMBL" id="ODM89672.1"/>
    </source>
</evidence>
<dbReference type="Gene3D" id="3.30.560.10">
    <property type="entry name" value="Glucose Oxidase, domain 3"/>
    <property type="match status" value="1"/>
</dbReference>
<sequence>GGGTAGCALARRLSDSGKHSVLVFEAGNIPHPELDVPALASTFLSDPNYTKTYYSVRQRNADLENGGVTTYRAGRTLGGSSSVNAIHFNRGNAARYDEWAEITGDSSWRYENLLKYFKRSENYTGVFPSDQHGRDGPITVSLPKYIPLLNEWLGAGQFLGYPISDPNGPQRISFCPAEYSKRFGRRVSSYTGYLKPVLGLRRNLKVMLNSVVNKIIFNGNQAIGVQLQRSSTSRFSTRNDVVFARKEIIISAGAIESPALLMRSGIGPKGMLENAKIRPVKYLNVGLNLQDHVGVRLDFVINKTSAAFIKERDLNPETLRYYNAVGDGPYSSYGGYSGQAFISTTSQGNLTNNANVHLLYLASPGDPNLYAPRPNIQTAENEVATSAYVVVVNPLSRGSVRLNLTDIDGSPIIDLQYLTHPEDMRVAIDVSKARSPISSNQFPDCEPFPFGLALIGNAMRNTLQVFGIRGLRVVDASIMPLVANSNLQATVYAIAEKASDMILQEWES</sequence>
<proteinExistence type="inferred from homology"/>
<reference evidence="9 10" key="1">
    <citation type="journal article" date="2016" name="Genome Biol. Evol.">
        <title>Gene Family Evolution Reflects Adaptation to Soil Environmental Stressors in the Genome of the Collembolan Orchesella cincta.</title>
        <authorList>
            <person name="Faddeeva-Vakhrusheva A."/>
            <person name="Derks M.F."/>
            <person name="Anvar S.Y."/>
            <person name="Agamennone V."/>
            <person name="Suring W."/>
            <person name="Smit S."/>
            <person name="van Straalen N.M."/>
            <person name="Roelofs D."/>
        </authorList>
    </citation>
    <scope>NUCLEOTIDE SEQUENCE [LARGE SCALE GENOMIC DNA]</scope>
    <source>
        <tissue evidence="9">Mixed pool</tissue>
    </source>
</reference>
<organism evidence="9 10">
    <name type="scientific">Orchesella cincta</name>
    <name type="common">Springtail</name>
    <name type="synonym">Podura cincta</name>
    <dbReference type="NCBI Taxonomy" id="48709"/>
    <lineage>
        <taxon>Eukaryota</taxon>
        <taxon>Metazoa</taxon>
        <taxon>Ecdysozoa</taxon>
        <taxon>Arthropoda</taxon>
        <taxon>Hexapoda</taxon>
        <taxon>Collembola</taxon>
        <taxon>Entomobryomorpha</taxon>
        <taxon>Entomobryoidea</taxon>
        <taxon>Orchesellidae</taxon>
        <taxon>Orchesellinae</taxon>
        <taxon>Orchesella</taxon>
    </lineage>
</organism>
<comment type="caution">
    <text evidence="9">The sequence shown here is derived from an EMBL/GenBank/DDBJ whole genome shotgun (WGS) entry which is preliminary data.</text>
</comment>
<dbReference type="EMBL" id="LJIJ01002454">
    <property type="protein sequence ID" value="ODM89672.1"/>
    <property type="molecule type" value="Genomic_DNA"/>
</dbReference>
<dbReference type="OMA" id="WYRPTKA"/>
<feature type="domain" description="Glucose-methanol-choline oxidoreductase N-terminal" evidence="7">
    <location>
        <begin position="74"/>
        <end position="97"/>
    </location>
</feature>
<dbReference type="PROSITE" id="PS00624">
    <property type="entry name" value="GMC_OXRED_2"/>
    <property type="match status" value="1"/>
</dbReference>
<dbReference type="Pfam" id="PF00732">
    <property type="entry name" value="GMC_oxred_N"/>
    <property type="match status" value="1"/>
</dbReference>
<evidence type="ECO:0000256" key="2">
    <source>
        <dbReference type="ARBA" id="ARBA00010790"/>
    </source>
</evidence>
<dbReference type="InterPro" id="IPR000172">
    <property type="entry name" value="GMC_OxRdtase_N"/>
</dbReference>
<gene>
    <name evidence="9" type="ORF">Ocin01_17010</name>
</gene>
<dbReference type="STRING" id="48709.A0A1D2M9R5"/>
<dbReference type="InterPro" id="IPR036188">
    <property type="entry name" value="FAD/NAD-bd_sf"/>
</dbReference>
<comment type="cofactor">
    <cofactor evidence="1 5">
        <name>FAD</name>
        <dbReference type="ChEBI" id="CHEBI:57692"/>
    </cofactor>
</comment>
<dbReference type="Gene3D" id="3.50.50.60">
    <property type="entry name" value="FAD/NAD(P)-binding domain"/>
    <property type="match status" value="2"/>
</dbReference>
<keyword evidence="3 6" id="KW-0285">Flavoprotein</keyword>
<feature type="non-terminal residue" evidence="9">
    <location>
        <position position="508"/>
    </location>
</feature>
<feature type="binding site" evidence="5">
    <location>
        <position position="212"/>
    </location>
    <ligand>
        <name>FAD</name>
        <dbReference type="ChEBI" id="CHEBI:57692"/>
    </ligand>
</feature>
<name>A0A1D2M9R5_ORCCI</name>
<dbReference type="AlphaFoldDB" id="A0A1D2M9R5"/>
<accession>A0A1D2M9R5</accession>
<dbReference type="InterPro" id="IPR007867">
    <property type="entry name" value="GMC_OxRtase_C"/>
</dbReference>
<comment type="similarity">
    <text evidence="2 6">Belongs to the GMC oxidoreductase family.</text>
</comment>
<protein>
    <submittedName>
        <fullName evidence="9">L-sorbose 1-dehydrogenase</fullName>
    </submittedName>
</protein>
<dbReference type="PANTHER" id="PTHR11552">
    <property type="entry name" value="GLUCOSE-METHANOL-CHOLINE GMC OXIDOREDUCTASE"/>
    <property type="match status" value="1"/>
</dbReference>
<dbReference type="OrthoDB" id="269227at2759"/>
<dbReference type="GO" id="GO:0050660">
    <property type="term" value="F:flavin adenine dinucleotide binding"/>
    <property type="evidence" value="ECO:0007669"/>
    <property type="project" value="InterPro"/>
</dbReference>
<feature type="non-terminal residue" evidence="9">
    <location>
        <position position="1"/>
    </location>
</feature>
<dbReference type="SUPFAM" id="SSF54373">
    <property type="entry name" value="FAD-linked reductases, C-terminal domain"/>
    <property type="match status" value="1"/>
</dbReference>
<dbReference type="PROSITE" id="PS00623">
    <property type="entry name" value="GMC_OXRED_1"/>
    <property type="match status" value="1"/>
</dbReference>
<dbReference type="PANTHER" id="PTHR11552:SF147">
    <property type="entry name" value="CHOLINE DEHYDROGENASE, MITOCHONDRIAL"/>
    <property type="match status" value="1"/>
</dbReference>
<dbReference type="InterPro" id="IPR012132">
    <property type="entry name" value="GMC_OxRdtase"/>
</dbReference>
<keyword evidence="4 5" id="KW-0274">FAD</keyword>
<evidence type="ECO:0000256" key="3">
    <source>
        <dbReference type="ARBA" id="ARBA00022630"/>
    </source>
</evidence>
<evidence type="ECO:0000256" key="6">
    <source>
        <dbReference type="RuleBase" id="RU003968"/>
    </source>
</evidence>
<dbReference type="SUPFAM" id="SSF51905">
    <property type="entry name" value="FAD/NAD(P)-binding domain"/>
    <property type="match status" value="1"/>
</dbReference>